<comment type="pathway">
    <text evidence="1">Mycotoxin biosynthesis.</text>
</comment>
<proteinExistence type="inferred from homology"/>
<dbReference type="PANTHER" id="PTHR33365">
    <property type="entry name" value="YALI0B05434P"/>
    <property type="match status" value="1"/>
</dbReference>
<evidence type="ECO:0000256" key="1">
    <source>
        <dbReference type="ARBA" id="ARBA00004685"/>
    </source>
</evidence>
<dbReference type="InterPro" id="IPR021765">
    <property type="entry name" value="UstYa-like"/>
</dbReference>
<sequence length="321" mass="36733">MDLGSASSTEKGRPSLEAENKKLLGYYDRLEDELDSTSTWIGEENTPQRSSKWKPSSATVWRWAIVSLQIICSVLVGAALGYVLKPGCTELECVRMTSSYSPLLEAVEYYDYQFEAELDAENVYKGHPRPELDEAWTRVGKIHPLSMPEKHRAELNKTNSGIPYPKEQGGGIMVEIEVFHQLHCLNFIRKVIYADYYSRPENLPIEFEVTNKLFFNHVDHCIDYLRQVIMCESDVTPVTSNWVLTHHTPHPDFNTMHKCRNFTKLLEWVEEHDNGGVPRQTPNPSWKPAPGLAETILDYEHEFPIPPHGPPVTGKDKWGHD</sequence>
<gene>
    <name evidence="3" type="ORF">THAR02_05842</name>
</gene>
<evidence type="ECO:0000313" key="3">
    <source>
        <dbReference type="EMBL" id="KKP02062.1"/>
    </source>
</evidence>
<name>A0A0F9ZP64_TRIHA</name>
<dbReference type="AlphaFoldDB" id="A0A0F9ZP64"/>
<reference evidence="4" key="1">
    <citation type="journal article" date="2015" name="Genome Announc.">
        <title>Draft whole-genome sequence of the biocontrol agent Trichoderma harzianum T6776.</title>
        <authorList>
            <person name="Baroncelli R."/>
            <person name="Piaggeschi G."/>
            <person name="Fiorini L."/>
            <person name="Bertolini E."/>
            <person name="Zapparata A."/>
            <person name="Pe M.E."/>
            <person name="Sarrocco S."/>
            <person name="Vannacci G."/>
        </authorList>
    </citation>
    <scope>NUCLEOTIDE SEQUENCE [LARGE SCALE GENOMIC DNA]</scope>
    <source>
        <strain evidence="4">T6776</strain>
    </source>
</reference>
<evidence type="ECO:0000256" key="2">
    <source>
        <dbReference type="ARBA" id="ARBA00035112"/>
    </source>
</evidence>
<dbReference type="Pfam" id="PF11807">
    <property type="entry name" value="UstYa"/>
    <property type="match status" value="1"/>
</dbReference>
<dbReference type="OrthoDB" id="3687641at2759"/>
<comment type="caution">
    <text evidence="3">The sequence shown here is derived from an EMBL/GenBank/DDBJ whole genome shotgun (WGS) entry which is preliminary data.</text>
</comment>
<protein>
    <recommendedName>
        <fullName evidence="5">Tat pathway signal sequence</fullName>
    </recommendedName>
</protein>
<dbReference type="GO" id="GO:0043386">
    <property type="term" value="P:mycotoxin biosynthetic process"/>
    <property type="evidence" value="ECO:0007669"/>
    <property type="project" value="InterPro"/>
</dbReference>
<evidence type="ECO:0000313" key="4">
    <source>
        <dbReference type="Proteomes" id="UP000034112"/>
    </source>
</evidence>
<dbReference type="EMBL" id="JOKZ01000167">
    <property type="protein sequence ID" value="KKP02062.1"/>
    <property type="molecule type" value="Genomic_DNA"/>
</dbReference>
<dbReference type="OMA" id="AWHEIEL"/>
<dbReference type="PANTHER" id="PTHR33365:SF4">
    <property type="entry name" value="CYCLOCHLOROTINE BIOSYNTHESIS PROTEIN O"/>
    <property type="match status" value="1"/>
</dbReference>
<evidence type="ECO:0008006" key="5">
    <source>
        <dbReference type="Google" id="ProtNLM"/>
    </source>
</evidence>
<comment type="similarity">
    <text evidence="2">Belongs to the ustYa family.</text>
</comment>
<accession>A0A0F9ZP64</accession>
<organism evidence="3 4">
    <name type="scientific">Trichoderma harzianum</name>
    <name type="common">Hypocrea lixii</name>
    <dbReference type="NCBI Taxonomy" id="5544"/>
    <lineage>
        <taxon>Eukaryota</taxon>
        <taxon>Fungi</taxon>
        <taxon>Dikarya</taxon>
        <taxon>Ascomycota</taxon>
        <taxon>Pezizomycotina</taxon>
        <taxon>Sordariomycetes</taxon>
        <taxon>Hypocreomycetidae</taxon>
        <taxon>Hypocreales</taxon>
        <taxon>Hypocreaceae</taxon>
        <taxon>Trichoderma</taxon>
    </lineage>
</organism>
<dbReference type="Proteomes" id="UP000034112">
    <property type="component" value="Unassembled WGS sequence"/>
</dbReference>